<reference evidence="1 2" key="1">
    <citation type="submission" date="2020-04" db="EMBL/GenBank/DDBJ databases">
        <title>Ferrimonas sp. S7 isolated from sea water.</title>
        <authorList>
            <person name="Bae S.S."/>
            <person name="Baek K."/>
        </authorList>
    </citation>
    <scope>NUCLEOTIDE SEQUENCE [LARGE SCALE GENOMIC DNA]</scope>
    <source>
        <strain evidence="1 2">S7</strain>
    </source>
</reference>
<sequence>MKQHDFAELLHHVEELSPSQREQLLNLLRFDGSSASKFLIENHPDTCPHCRSAECDFGVPHPKCERLRQSLEKLDSSISGRHDQIPA</sequence>
<dbReference type="AlphaFoldDB" id="A0A6H1UII9"/>
<dbReference type="KEGG" id="fes:HER31_15220"/>
<organism evidence="1 2">
    <name type="scientific">Ferrimonas lipolytica</name>
    <dbReference type="NCBI Taxonomy" id="2724191"/>
    <lineage>
        <taxon>Bacteria</taxon>
        <taxon>Pseudomonadati</taxon>
        <taxon>Pseudomonadota</taxon>
        <taxon>Gammaproteobacteria</taxon>
        <taxon>Alteromonadales</taxon>
        <taxon>Ferrimonadaceae</taxon>
        <taxon>Ferrimonas</taxon>
    </lineage>
</organism>
<evidence type="ECO:0000313" key="2">
    <source>
        <dbReference type="Proteomes" id="UP000501602"/>
    </source>
</evidence>
<keyword evidence="2" id="KW-1185">Reference proteome</keyword>
<dbReference type="RefSeq" id="WP_168661802.1">
    <property type="nucleotide sequence ID" value="NZ_CP051180.1"/>
</dbReference>
<evidence type="ECO:0000313" key="1">
    <source>
        <dbReference type="EMBL" id="QIZ78133.1"/>
    </source>
</evidence>
<name>A0A6H1UII9_9GAMM</name>
<protein>
    <submittedName>
        <fullName evidence="1">Uncharacterized protein</fullName>
    </submittedName>
</protein>
<proteinExistence type="predicted"/>
<dbReference type="Proteomes" id="UP000501602">
    <property type="component" value="Chromosome"/>
</dbReference>
<accession>A0A6H1UII9</accession>
<dbReference type="EMBL" id="CP051180">
    <property type="protein sequence ID" value="QIZ78133.1"/>
    <property type="molecule type" value="Genomic_DNA"/>
</dbReference>
<gene>
    <name evidence="1" type="ORF">HER31_15220</name>
</gene>